<name>A0ABP6WK07_9PSEU</name>
<proteinExistence type="predicted"/>
<comment type="caution">
    <text evidence="2">The sequence shown here is derived from an EMBL/GenBank/DDBJ whole genome shotgun (WGS) entry which is preliminary data.</text>
</comment>
<dbReference type="InterPro" id="IPR012338">
    <property type="entry name" value="Beta-lactam/transpept-like"/>
</dbReference>
<dbReference type="PANTHER" id="PTHR43319:SF3">
    <property type="entry name" value="BETA-LACTAMASE-RELATED DOMAIN-CONTAINING PROTEIN"/>
    <property type="match status" value="1"/>
</dbReference>
<dbReference type="InterPro" id="IPR001466">
    <property type="entry name" value="Beta-lactam-related"/>
</dbReference>
<keyword evidence="2" id="KW-0378">Hydrolase</keyword>
<dbReference type="InterPro" id="IPR052907">
    <property type="entry name" value="Beta-lactamase/esterase"/>
</dbReference>
<dbReference type="Gene3D" id="3.40.710.10">
    <property type="entry name" value="DD-peptidase/beta-lactamase superfamily"/>
    <property type="match status" value="1"/>
</dbReference>
<dbReference type="PANTHER" id="PTHR43319">
    <property type="entry name" value="BETA-LACTAMASE-RELATED"/>
    <property type="match status" value="1"/>
</dbReference>
<sequence>MTDNVRGTADGRFDKVRSLLAENIRSGVEVGASVAVDLHGEMVADLWGGYADAGRTKPWSADTIVNMWSSTKTVTALAALMLVDRGELDVFEPVATYWPEFAANGKEAVEVRHIMSHTSGVSGWNTPFSIEDMFDWEKSTSLLAAQAPWWEPGTASGYHASNMGHLIGEVVRRVSGKTLKEFVRTEIAEPLGADFQIGALPRDDHRVAEIIPFKTRAFDLSLLPPGSPMEKTFYGPEGNPNSANTLEWRRADLGAVNGHGNAKSMARILSAISLGGTVDGVRLLGPDTIDLIFQEQANGVDLVLGAPLRWGIGYGLPQPETVPSIPDDGRICFWGGWGGSMIIMHPDRGLTISYMMNKMSDGTIISSDVANTYISAIYDGLA</sequence>
<dbReference type="Pfam" id="PF00144">
    <property type="entry name" value="Beta-lactamase"/>
    <property type="match status" value="1"/>
</dbReference>
<dbReference type="RefSeq" id="WP_344861849.1">
    <property type="nucleotide sequence ID" value="NZ_BAAAZN010000008.1"/>
</dbReference>
<reference evidence="3" key="1">
    <citation type="journal article" date="2019" name="Int. J. Syst. Evol. Microbiol.">
        <title>The Global Catalogue of Microorganisms (GCM) 10K type strain sequencing project: providing services to taxonomists for standard genome sequencing and annotation.</title>
        <authorList>
            <consortium name="The Broad Institute Genomics Platform"/>
            <consortium name="The Broad Institute Genome Sequencing Center for Infectious Disease"/>
            <person name="Wu L."/>
            <person name="Ma J."/>
        </authorList>
    </citation>
    <scope>NUCLEOTIDE SEQUENCE [LARGE SCALE GENOMIC DNA]</scope>
    <source>
        <strain evidence="3">JCM 16898</strain>
    </source>
</reference>
<evidence type="ECO:0000313" key="3">
    <source>
        <dbReference type="Proteomes" id="UP001500689"/>
    </source>
</evidence>
<keyword evidence="3" id="KW-1185">Reference proteome</keyword>
<organism evidence="2 3">
    <name type="scientific">Amycolatopsis ultiminotia</name>
    <dbReference type="NCBI Taxonomy" id="543629"/>
    <lineage>
        <taxon>Bacteria</taxon>
        <taxon>Bacillati</taxon>
        <taxon>Actinomycetota</taxon>
        <taxon>Actinomycetes</taxon>
        <taxon>Pseudonocardiales</taxon>
        <taxon>Pseudonocardiaceae</taxon>
        <taxon>Amycolatopsis</taxon>
    </lineage>
</organism>
<evidence type="ECO:0000259" key="1">
    <source>
        <dbReference type="Pfam" id="PF00144"/>
    </source>
</evidence>
<evidence type="ECO:0000313" key="2">
    <source>
        <dbReference type="EMBL" id="GAA3552042.1"/>
    </source>
</evidence>
<dbReference type="EMBL" id="BAAAZN010000008">
    <property type="protein sequence ID" value="GAA3552042.1"/>
    <property type="molecule type" value="Genomic_DNA"/>
</dbReference>
<accession>A0ABP6WK07</accession>
<dbReference type="SUPFAM" id="SSF56601">
    <property type="entry name" value="beta-lactamase/transpeptidase-like"/>
    <property type="match status" value="1"/>
</dbReference>
<protein>
    <submittedName>
        <fullName evidence="2">EstA family serine hydrolase</fullName>
    </submittedName>
</protein>
<dbReference type="Proteomes" id="UP001500689">
    <property type="component" value="Unassembled WGS sequence"/>
</dbReference>
<feature type="domain" description="Beta-lactamase-related" evidence="1">
    <location>
        <begin position="21"/>
        <end position="360"/>
    </location>
</feature>
<gene>
    <name evidence="2" type="ORF">GCM10022222_39530</name>
</gene>
<dbReference type="GO" id="GO:0016787">
    <property type="term" value="F:hydrolase activity"/>
    <property type="evidence" value="ECO:0007669"/>
    <property type="project" value="UniProtKB-KW"/>
</dbReference>